<dbReference type="Gene3D" id="1.20.120.160">
    <property type="entry name" value="HPT domain"/>
    <property type="match status" value="1"/>
</dbReference>
<dbReference type="SUPFAM" id="SSF47226">
    <property type="entry name" value="Histidine-containing phosphotransfer domain, HPT domain"/>
    <property type="match status" value="1"/>
</dbReference>
<organism evidence="1 2">
    <name type="scientific">Aliiroseovarius crassostreae</name>
    <dbReference type="NCBI Taxonomy" id="154981"/>
    <lineage>
        <taxon>Bacteria</taxon>
        <taxon>Pseudomonadati</taxon>
        <taxon>Pseudomonadota</taxon>
        <taxon>Alphaproteobacteria</taxon>
        <taxon>Rhodobacterales</taxon>
        <taxon>Paracoccaceae</taxon>
        <taxon>Aliiroseovarius</taxon>
    </lineage>
</organism>
<dbReference type="Proteomes" id="UP001057991">
    <property type="component" value="Chromosome"/>
</dbReference>
<accession>A0A9Q9LT54</accession>
<proteinExistence type="predicted"/>
<dbReference type="RefSeq" id="WP_259775854.1">
    <property type="nucleotide sequence ID" value="NZ_CP080774.1"/>
</dbReference>
<dbReference type="InterPro" id="IPR036641">
    <property type="entry name" value="HPT_dom_sf"/>
</dbReference>
<gene>
    <name evidence="1" type="ORF">K3X48_11675</name>
</gene>
<evidence type="ECO:0000313" key="1">
    <source>
        <dbReference type="EMBL" id="UWP94860.1"/>
    </source>
</evidence>
<reference evidence="1" key="1">
    <citation type="submission" date="2021-08" db="EMBL/GenBank/DDBJ databases">
        <authorList>
            <person name="Nwanade C."/>
            <person name="Wang M."/>
            <person name="Masoudi A."/>
            <person name="Yu Z."/>
            <person name="Liu J."/>
        </authorList>
    </citation>
    <scope>NUCLEOTIDE SEQUENCE</scope>
    <source>
        <strain evidence="1">S056</strain>
    </source>
</reference>
<evidence type="ECO:0000313" key="2">
    <source>
        <dbReference type="Proteomes" id="UP001057991"/>
    </source>
</evidence>
<dbReference type="AlphaFoldDB" id="A0A9Q9LT54"/>
<protein>
    <submittedName>
        <fullName evidence="1">Uncharacterized protein</fullName>
    </submittedName>
</protein>
<dbReference type="GO" id="GO:0000160">
    <property type="term" value="P:phosphorelay signal transduction system"/>
    <property type="evidence" value="ECO:0007669"/>
    <property type="project" value="InterPro"/>
</dbReference>
<name>A0A9Q9LT54_9RHOB</name>
<sequence length="126" mass="13846">MREISHLYHKEAVRLDRDQLEILLLQLGPTSADKLVNQALEDLAIGLAQIKKHHAAGQVQETRDQIRALKAIAQKLGMTTLARICRDARDLVGSPDMAGCAAVLARLNRIGEGSLIAVWDLQDMSV</sequence>
<dbReference type="EMBL" id="CP080776">
    <property type="protein sequence ID" value="UWP94860.1"/>
    <property type="molecule type" value="Genomic_DNA"/>
</dbReference>